<proteinExistence type="inferred from homology"/>
<dbReference type="AlphaFoldDB" id="A0A3P1CLW0"/>
<accession>A0A3P1CLW0</accession>
<evidence type="ECO:0000256" key="2">
    <source>
        <dbReference type="ARBA" id="ARBA00005752"/>
    </source>
</evidence>
<sequence>MCGIAGIVSASVASSVDLRSTIRHRGPDGEGIFNAPGIQLAHTRLAILDLSPNGKQPMQTADGRYVIIFNGEIYNHHDLRATLTDRYVFRSTSDTETLLYGFAAYGTAVFKKLNGIFACAIFDTVTRELVLVRDQFGVKPLYYYQKDGLLLFSSELKTIAAYPGVDKSIDYPALVNYLHFLYSPGMQTPFQYVSKLLPGHYIHLPIDEPQAISIKRYYDLPFRGTYSEQSESQLLEELDERLFTAVKRQLQSDVPLAFFLSGGLDSSLIMAMAKRAHPQERLTGYTIRTAFRHGKFEGFENDLPYARQVAAHLNIDLVEVDADVDIVRDFDRMIYHLDEPQADTAPFNVLNICREARKNGHTVLLGGTAGDDVFSGYRRHQALTMEPFLNKIPPVVGRLLNRTINLGANDAPLLRRLRKLTAGMGQPQQERMADYFARLPIATNHKLFERTIGHTLHDHQPRHQLLTALERIPNEKSLLNQLLFWELSYFLPDHNLNYTDKMSMAVGVETRVPFLDTELVEFSTKLPPSLKMHGRTTKYLLRKVAERYLPSAVIYRPKTGFGTPLRDWLRSGQLNEMLKCYLSEESLRQRGIFDPVAVHQLIRDNQNGKLDATYSIWGLMAIESWFRQFVDSGHSTL</sequence>
<comment type="similarity">
    <text evidence="2">Belongs to the asparagine synthetase family.</text>
</comment>
<dbReference type="EMBL" id="RQJP01000003">
    <property type="protein sequence ID" value="RRB14066.1"/>
    <property type="molecule type" value="Genomic_DNA"/>
</dbReference>
<dbReference type="Proteomes" id="UP000274271">
    <property type="component" value="Unassembled WGS sequence"/>
</dbReference>
<comment type="pathway">
    <text evidence="1">Amino-acid biosynthesis; L-asparagine biosynthesis; L-asparagine from L-aspartate (L-Gln route): step 1/1.</text>
</comment>
<evidence type="ECO:0000313" key="12">
    <source>
        <dbReference type="Proteomes" id="UP000274271"/>
    </source>
</evidence>
<evidence type="ECO:0000256" key="5">
    <source>
        <dbReference type="ARBA" id="ARBA00022840"/>
    </source>
</evidence>
<evidence type="ECO:0000256" key="4">
    <source>
        <dbReference type="ARBA" id="ARBA00022741"/>
    </source>
</evidence>
<dbReference type="SUPFAM" id="SSF52402">
    <property type="entry name" value="Adenine nucleotide alpha hydrolases-like"/>
    <property type="match status" value="1"/>
</dbReference>
<keyword evidence="6 8" id="KW-0315">Glutamine amidotransferase</keyword>
<keyword evidence="8" id="KW-0061">Asparagine biosynthesis</keyword>
<dbReference type="OrthoDB" id="9763290at2"/>
<dbReference type="Gene3D" id="3.40.50.620">
    <property type="entry name" value="HUPs"/>
    <property type="match status" value="1"/>
</dbReference>
<dbReference type="NCBIfam" id="TIGR01536">
    <property type="entry name" value="asn_synth_AEB"/>
    <property type="match status" value="1"/>
</dbReference>
<evidence type="ECO:0000256" key="1">
    <source>
        <dbReference type="ARBA" id="ARBA00005187"/>
    </source>
</evidence>
<feature type="active site" description="For GATase activity" evidence="8">
    <location>
        <position position="2"/>
    </location>
</feature>
<organism evidence="11 12">
    <name type="scientific">Larkinella knui</name>
    <dbReference type="NCBI Taxonomy" id="2025310"/>
    <lineage>
        <taxon>Bacteria</taxon>
        <taxon>Pseudomonadati</taxon>
        <taxon>Bacteroidota</taxon>
        <taxon>Cytophagia</taxon>
        <taxon>Cytophagales</taxon>
        <taxon>Spirosomataceae</taxon>
        <taxon>Larkinella</taxon>
    </lineage>
</organism>
<keyword evidence="8" id="KW-0028">Amino-acid biosynthesis</keyword>
<evidence type="ECO:0000256" key="7">
    <source>
        <dbReference type="ARBA" id="ARBA00048741"/>
    </source>
</evidence>
<dbReference type="GO" id="GO:0004066">
    <property type="term" value="F:asparagine synthase (glutamine-hydrolyzing) activity"/>
    <property type="evidence" value="ECO:0007669"/>
    <property type="project" value="UniProtKB-EC"/>
</dbReference>
<name>A0A3P1CLW0_9BACT</name>
<dbReference type="InterPro" id="IPR017932">
    <property type="entry name" value="GATase_2_dom"/>
</dbReference>
<dbReference type="InterPro" id="IPR033738">
    <property type="entry name" value="AsnB_N"/>
</dbReference>
<dbReference type="GO" id="GO:0006529">
    <property type="term" value="P:asparagine biosynthetic process"/>
    <property type="evidence" value="ECO:0007669"/>
    <property type="project" value="UniProtKB-KW"/>
</dbReference>
<evidence type="ECO:0000256" key="9">
    <source>
        <dbReference type="PIRSR" id="PIRSR001589-2"/>
    </source>
</evidence>
<dbReference type="InterPro" id="IPR029055">
    <property type="entry name" value="Ntn_hydrolases_N"/>
</dbReference>
<comment type="caution">
    <text evidence="11">The sequence shown here is derived from an EMBL/GenBank/DDBJ whole genome shotgun (WGS) entry which is preliminary data.</text>
</comment>
<evidence type="ECO:0000313" key="11">
    <source>
        <dbReference type="EMBL" id="RRB14066.1"/>
    </source>
</evidence>
<evidence type="ECO:0000259" key="10">
    <source>
        <dbReference type="PROSITE" id="PS51278"/>
    </source>
</evidence>
<dbReference type="GO" id="GO:0005524">
    <property type="term" value="F:ATP binding"/>
    <property type="evidence" value="ECO:0007669"/>
    <property type="project" value="UniProtKB-KW"/>
</dbReference>
<dbReference type="PANTHER" id="PTHR43284">
    <property type="entry name" value="ASPARAGINE SYNTHETASE (GLUTAMINE-HYDROLYZING)"/>
    <property type="match status" value="1"/>
</dbReference>
<dbReference type="CDD" id="cd00712">
    <property type="entry name" value="AsnB"/>
    <property type="match status" value="1"/>
</dbReference>
<keyword evidence="5 9" id="KW-0067">ATP-binding</keyword>
<dbReference type="RefSeq" id="WP_124907962.1">
    <property type="nucleotide sequence ID" value="NZ_RQJP01000003.1"/>
</dbReference>
<dbReference type="GO" id="GO:0005829">
    <property type="term" value="C:cytosol"/>
    <property type="evidence" value="ECO:0007669"/>
    <property type="project" value="TreeGrafter"/>
</dbReference>
<protein>
    <recommendedName>
        <fullName evidence="3">asparagine synthase (glutamine-hydrolyzing)</fullName>
        <ecNumber evidence="3">6.3.5.4</ecNumber>
    </recommendedName>
</protein>
<feature type="binding site" evidence="9">
    <location>
        <position position="94"/>
    </location>
    <ligand>
        <name>L-glutamine</name>
        <dbReference type="ChEBI" id="CHEBI:58359"/>
    </ligand>
</feature>
<keyword evidence="11" id="KW-0436">Ligase</keyword>
<dbReference type="Pfam" id="PF13537">
    <property type="entry name" value="GATase_7"/>
    <property type="match status" value="1"/>
</dbReference>
<dbReference type="EC" id="6.3.5.4" evidence="3"/>
<evidence type="ECO:0000256" key="6">
    <source>
        <dbReference type="ARBA" id="ARBA00022962"/>
    </source>
</evidence>
<dbReference type="InterPro" id="IPR014729">
    <property type="entry name" value="Rossmann-like_a/b/a_fold"/>
</dbReference>
<evidence type="ECO:0000256" key="8">
    <source>
        <dbReference type="PIRSR" id="PIRSR001589-1"/>
    </source>
</evidence>
<reference evidence="11 12" key="1">
    <citation type="submission" date="2018-11" db="EMBL/GenBank/DDBJ databases">
        <authorList>
            <person name="Zhou Z."/>
            <person name="Wang G."/>
        </authorList>
    </citation>
    <scope>NUCLEOTIDE SEQUENCE [LARGE SCALE GENOMIC DNA]</scope>
    <source>
        <strain evidence="11 12">KCTC42998</strain>
    </source>
</reference>
<dbReference type="PROSITE" id="PS51278">
    <property type="entry name" value="GATASE_TYPE_2"/>
    <property type="match status" value="1"/>
</dbReference>
<dbReference type="Pfam" id="PF00733">
    <property type="entry name" value="Asn_synthase"/>
    <property type="match status" value="1"/>
</dbReference>
<comment type="catalytic activity">
    <reaction evidence="7">
        <text>L-aspartate + L-glutamine + ATP + H2O = L-asparagine + L-glutamate + AMP + diphosphate + H(+)</text>
        <dbReference type="Rhea" id="RHEA:12228"/>
        <dbReference type="ChEBI" id="CHEBI:15377"/>
        <dbReference type="ChEBI" id="CHEBI:15378"/>
        <dbReference type="ChEBI" id="CHEBI:29985"/>
        <dbReference type="ChEBI" id="CHEBI:29991"/>
        <dbReference type="ChEBI" id="CHEBI:30616"/>
        <dbReference type="ChEBI" id="CHEBI:33019"/>
        <dbReference type="ChEBI" id="CHEBI:58048"/>
        <dbReference type="ChEBI" id="CHEBI:58359"/>
        <dbReference type="ChEBI" id="CHEBI:456215"/>
        <dbReference type="EC" id="6.3.5.4"/>
    </reaction>
</comment>
<dbReference type="InterPro" id="IPR006426">
    <property type="entry name" value="Asn_synth_AEB"/>
</dbReference>
<dbReference type="SUPFAM" id="SSF56235">
    <property type="entry name" value="N-terminal nucleophile aminohydrolases (Ntn hydrolases)"/>
    <property type="match status" value="1"/>
</dbReference>
<keyword evidence="12" id="KW-1185">Reference proteome</keyword>
<evidence type="ECO:0000256" key="3">
    <source>
        <dbReference type="ARBA" id="ARBA00012737"/>
    </source>
</evidence>
<dbReference type="InterPro" id="IPR001962">
    <property type="entry name" value="Asn_synthase"/>
</dbReference>
<feature type="domain" description="Glutamine amidotransferase type-2" evidence="10">
    <location>
        <begin position="2"/>
        <end position="207"/>
    </location>
</feature>
<dbReference type="InterPro" id="IPR051786">
    <property type="entry name" value="ASN_synthetase/amidase"/>
</dbReference>
<dbReference type="Gene3D" id="3.60.20.10">
    <property type="entry name" value="Glutamine Phosphoribosylpyrophosphate, subunit 1, domain 1"/>
    <property type="match status" value="1"/>
</dbReference>
<dbReference type="PANTHER" id="PTHR43284:SF1">
    <property type="entry name" value="ASPARAGINE SYNTHETASE"/>
    <property type="match status" value="1"/>
</dbReference>
<keyword evidence="4 9" id="KW-0547">Nucleotide-binding</keyword>
<dbReference type="CDD" id="cd01991">
    <property type="entry name" value="Asn_synthase_B_C"/>
    <property type="match status" value="1"/>
</dbReference>
<dbReference type="PIRSF" id="PIRSF001589">
    <property type="entry name" value="Asn_synthetase_glu-h"/>
    <property type="match status" value="1"/>
</dbReference>
<gene>
    <name evidence="11" type="primary">asnB</name>
    <name evidence="11" type="ORF">EHT87_17650</name>
</gene>